<dbReference type="EMBL" id="CP047423">
    <property type="protein sequence ID" value="QPD05463.1"/>
    <property type="molecule type" value="Genomic_DNA"/>
</dbReference>
<gene>
    <name evidence="9" type="ORF">Nkreftii_003237</name>
</gene>
<name>A0A7S8J0L4_9BACT</name>
<keyword evidence="6 8" id="KW-0472">Membrane</keyword>
<keyword evidence="3" id="KW-0808">Transferase</keyword>
<evidence type="ECO:0000256" key="4">
    <source>
        <dbReference type="ARBA" id="ARBA00022692"/>
    </source>
</evidence>
<feature type="transmembrane region" description="Helical" evidence="8">
    <location>
        <begin position="90"/>
        <end position="108"/>
    </location>
</feature>
<comment type="subcellular location">
    <subcellularLocation>
        <location evidence="1">Cell membrane</location>
        <topology evidence="1">Multi-pass membrane protein</topology>
    </subcellularLocation>
</comment>
<dbReference type="GO" id="GO:0005886">
    <property type="term" value="C:plasma membrane"/>
    <property type="evidence" value="ECO:0007669"/>
    <property type="project" value="UniProtKB-SubCell"/>
</dbReference>
<evidence type="ECO:0000256" key="5">
    <source>
        <dbReference type="ARBA" id="ARBA00022989"/>
    </source>
</evidence>
<reference evidence="9 10" key="1">
    <citation type="journal article" date="2020" name="ISME J.">
        <title>Enrichment and physiological characterization of a novel comammox Nitrospira indicates ammonium inhibition of complete nitrification.</title>
        <authorList>
            <person name="Sakoula D."/>
            <person name="Koch H."/>
            <person name="Frank J."/>
            <person name="Jetten M.S.M."/>
            <person name="van Kessel M.A.H.J."/>
            <person name="Lucker S."/>
        </authorList>
    </citation>
    <scope>NUCLEOTIDE SEQUENCE [LARGE SCALE GENOMIC DNA]</scope>
    <source>
        <strain evidence="9">Comreactor17</strain>
    </source>
</reference>
<keyword evidence="5 8" id="KW-1133">Transmembrane helix</keyword>
<feature type="transmembrane region" description="Helical" evidence="8">
    <location>
        <begin position="120"/>
        <end position="138"/>
    </location>
</feature>
<evidence type="ECO:0000256" key="6">
    <source>
        <dbReference type="ARBA" id="ARBA00023136"/>
    </source>
</evidence>
<keyword evidence="2" id="KW-1003">Cell membrane</keyword>
<organism evidence="9 10">
    <name type="scientific">Candidatus Nitrospira kreftii</name>
    <dbReference type="NCBI Taxonomy" id="2652173"/>
    <lineage>
        <taxon>Bacteria</taxon>
        <taxon>Pseudomonadati</taxon>
        <taxon>Nitrospirota</taxon>
        <taxon>Nitrospiria</taxon>
        <taxon>Nitrospirales</taxon>
        <taxon>Nitrospiraceae</taxon>
        <taxon>Nitrospira</taxon>
    </lineage>
</organism>
<dbReference type="Pfam" id="PF09594">
    <property type="entry name" value="GT87"/>
    <property type="match status" value="1"/>
</dbReference>
<evidence type="ECO:0000256" key="8">
    <source>
        <dbReference type="SAM" id="Phobius"/>
    </source>
</evidence>
<feature type="transmembrane region" description="Helical" evidence="8">
    <location>
        <begin position="168"/>
        <end position="191"/>
    </location>
</feature>
<sequence length="443" mass="49144">MIDRMKEFVRSDLFVRVVKLGLIVAAMVHGYIISFGRSFHFRDIDIHREIGRRFLSGEYLYANDYCYMYLPTTGIYFAPLLVLDRNPSLALRYAIAIGCLVITISLFHRMVCSFENSTGWGGLLLGVGAGALTLQFILNDLDDGGPHLILLGILVGGIYSIWVGRERLGAALVGLGIVLKITPALFVLLFLWKRQWRVAAYTVLATLIWIALPVLYMGPTDWWEHHTEWTNNAVMSVLDRQAEGRQENELQKANLSLRHTMLRYLVTYPPTHRLRQVDPGYKPVMDLPSLAANAIVAIAGLSLLGLFAWSSRRPFQGPGDSTWGRDCAGTLILALLFSPITWDQHLVWMIPAALVVVAAAVRMSGRLTSAGYVVLAAYIVLTMVLNYEVVGSAKWEALKSYHHLGIAILILFGLLLGSAGSRNRLQSLFMKTNHGSSLTAGEG</sequence>
<evidence type="ECO:0000256" key="7">
    <source>
        <dbReference type="ARBA" id="ARBA00024033"/>
    </source>
</evidence>
<feature type="transmembrane region" description="Helical" evidence="8">
    <location>
        <begin position="322"/>
        <end position="340"/>
    </location>
</feature>
<dbReference type="InterPro" id="IPR018584">
    <property type="entry name" value="GT87"/>
</dbReference>
<evidence type="ECO:0000256" key="2">
    <source>
        <dbReference type="ARBA" id="ARBA00022475"/>
    </source>
</evidence>
<evidence type="ECO:0000313" key="10">
    <source>
        <dbReference type="Proteomes" id="UP000593737"/>
    </source>
</evidence>
<feature type="transmembrane region" description="Helical" evidence="8">
    <location>
        <begin position="20"/>
        <end position="39"/>
    </location>
</feature>
<feature type="transmembrane region" description="Helical" evidence="8">
    <location>
        <begin position="401"/>
        <end position="421"/>
    </location>
</feature>
<dbReference type="Proteomes" id="UP000593737">
    <property type="component" value="Chromosome"/>
</dbReference>
<proteinExistence type="inferred from homology"/>
<feature type="transmembrane region" description="Helical" evidence="8">
    <location>
        <begin position="370"/>
        <end position="389"/>
    </location>
</feature>
<evidence type="ECO:0000256" key="1">
    <source>
        <dbReference type="ARBA" id="ARBA00004651"/>
    </source>
</evidence>
<evidence type="ECO:0000256" key="3">
    <source>
        <dbReference type="ARBA" id="ARBA00022679"/>
    </source>
</evidence>
<dbReference type="GO" id="GO:0016758">
    <property type="term" value="F:hexosyltransferase activity"/>
    <property type="evidence" value="ECO:0007669"/>
    <property type="project" value="InterPro"/>
</dbReference>
<dbReference type="AlphaFoldDB" id="A0A7S8J0L4"/>
<protein>
    <recommendedName>
        <fullName evidence="11">DUF2029 domain-containing protein</fullName>
    </recommendedName>
</protein>
<comment type="similarity">
    <text evidence="7">Belongs to the glycosyltransferase 87 family.</text>
</comment>
<evidence type="ECO:0008006" key="11">
    <source>
        <dbReference type="Google" id="ProtNLM"/>
    </source>
</evidence>
<feature type="transmembrane region" description="Helical" evidence="8">
    <location>
        <begin position="198"/>
        <end position="216"/>
    </location>
</feature>
<feature type="transmembrane region" description="Helical" evidence="8">
    <location>
        <begin position="59"/>
        <end position="83"/>
    </location>
</feature>
<feature type="transmembrane region" description="Helical" evidence="8">
    <location>
        <begin position="346"/>
        <end position="363"/>
    </location>
</feature>
<evidence type="ECO:0000313" key="9">
    <source>
        <dbReference type="EMBL" id="QPD05463.1"/>
    </source>
</evidence>
<feature type="transmembrane region" description="Helical" evidence="8">
    <location>
        <begin position="290"/>
        <end position="310"/>
    </location>
</feature>
<keyword evidence="4 8" id="KW-0812">Transmembrane</keyword>
<accession>A0A7S8J0L4</accession>
<dbReference type="KEGG" id="nkf:Nkreftii_003237"/>
<feature type="transmembrane region" description="Helical" evidence="8">
    <location>
        <begin position="145"/>
        <end position="162"/>
    </location>
</feature>